<comment type="caution">
    <text evidence="2">The sequence shown here is derived from an EMBL/GenBank/DDBJ whole genome shotgun (WGS) entry which is preliminary data.</text>
</comment>
<keyword evidence="1" id="KW-0812">Transmembrane</keyword>
<keyword evidence="3" id="KW-1185">Reference proteome</keyword>
<gene>
    <name evidence="2" type="ORF">QC825_14610</name>
</gene>
<keyword evidence="1" id="KW-0472">Membrane</keyword>
<evidence type="ECO:0000256" key="1">
    <source>
        <dbReference type="SAM" id="Phobius"/>
    </source>
</evidence>
<keyword evidence="1" id="KW-1133">Transmembrane helix</keyword>
<dbReference type="RefSeq" id="WP_251595588.1">
    <property type="nucleotide sequence ID" value="NZ_JAMLJI010000006.1"/>
</dbReference>
<reference evidence="2 3" key="1">
    <citation type="submission" date="2023-04" db="EMBL/GenBank/DDBJ databases">
        <title>A long-awaited taxogenomic arrangement of the family Halomonadaceae.</title>
        <authorList>
            <person name="De La Haba R."/>
            <person name="Chuvochina M."/>
            <person name="Wittouck S."/>
            <person name="Arahal D.R."/>
            <person name="Sanchez-Porro C."/>
            <person name="Hugenholtz P."/>
            <person name="Ventosa A."/>
        </authorList>
    </citation>
    <scope>NUCLEOTIDE SEQUENCE [LARGE SCALE GENOMIC DNA]</scope>
    <source>
        <strain evidence="2 3">DSM 22428</strain>
    </source>
</reference>
<evidence type="ECO:0000313" key="3">
    <source>
        <dbReference type="Proteomes" id="UP001269375"/>
    </source>
</evidence>
<feature type="transmembrane region" description="Helical" evidence="1">
    <location>
        <begin position="95"/>
        <end position="117"/>
    </location>
</feature>
<feature type="transmembrane region" description="Helical" evidence="1">
    <location>
        <begin position="68"/>
        <end position="89"/>
    </location>
</feature>
<evidence type="ECO:0000313" key="2">
    <source>
        <dbReference type="EMBL" id="MDR5897300.1"/>
    </source>
</evidence>
<protein>
    <submittedName>
        <fullName evidence="2">Uncharacterized protein</fullName>
    </submittedName>
</protein>
<dbReference type="Proteomes" id="UP001269375">
    <property type="component" value="Unassembled WGS sequence"/>
</dbReference>
<proteinExistence type="predicted"/>
<name>A0ABU1GZ15_9GAMM</name>
<accession>A0ABU1GZ15</accession>
<organism evidence="2 3">
    <name type="scientific">Larsenimonas suaedae</name>
    <dbReference type="NCBI Taxonomy" id="1851019"/>
    <lineage>
        <taxon>Bacteria</taxon>
        <taxon>Pseudomonadati</taxon>
        <taxon>Pseudomonadota</taxon>
        <taxon>Gammaproteobacteria</taxon>
        <taxon>Oceanospirillales</taxon>
        <taxon>Halomonadaceae</taxon>
        <taxon>Larsenimonas</taxon>
    </lineage>
</organism>
<sequence>MSNSGKNPGESPTEFKKLEDEIPDLRAYQQSFKPEGFMNRVMASIWMVRRAGFSERHSPRAYHLAKNVALIFQTLGGTAMVLSFLGYFIAHTESYTLTSACSGMALGLFVMVPGLILNAKVEADNYRATRFRRGKEEDDAD</sequence>
<dbReference type="EMBL" id="JARWAO010000010">
    <property type="protein sequence ID" value="MDR5897300.1"/>
    <property type="molecule type" value="Genomic_DNA"/>
</dbReference>